<name>A0ABW9G8A7_9GAMM</name>
<dbReference type="Gene3D" id="2.30.110.10">
    <property type="entry name" value="Electron Transport, Fmn-binding Protein, Chain A"/>
    <property type="match status" value="1"/>
</dbReference>
<sequence length="275" mass="31592">MSERMLRDYLGDKGLAVVSAYNASKETMKISICGVHILNDMQISLFLPNGHQFVDDQLVTVHLDNRTGVAEYDADLKVYRASFKGRVRLTHPHQVLVDAMEYQLFYGANIAKKFQESGYHYPTDHRTRSPLPYSPMAQVPSIDIEENDNKIGILFTYAQNQPHSTVMAFLSTINDDIFFITFKGTFKEQLLSRDNRCYFAIDSRATFTFENAIEWNYSIIQGEVYEIPKSSPIFSEVQARFIIKNPWEVGFFSHPDVVMFHLQAQHVVCPTRGKL</sequence>
<comment type="caution">
    <text evidence="1">The sequence shown here is derived from an EMBL/GenBank/DDBJ whole genome shotgun (WGS) entry which is preliminary data.</text>
</comment>
<dbReference type="Proteomes" id="UP001629953">
    <property type="component" value="Unassembled WGS sequence"/>
</dbReference>
<gene>
    <name evidence="1" type="ORF">ABUE30_11235</name>
</gene>
<proteinExistence type="predicted"/>
<evidence type="ECO:0000313" key="1">
    <source>
        <dbReference type="EMBL" id="MFM2485624.1"/>
    </source>
</evidence>
<dbReference type="EMBL" id="JBEQCT010000005">
    <property type="protein sequence ID" value="MFM2485624.1"/>
    <property type="molecule type" value="Genomic_DNA"/>
</dbReference>
<dbReference type="RefSeq" id="WP_408623867.1">
    <property type="nucleotide sequence ID" value="NZ_JBEQCT010000005.1"/>
</dbReference>
<dbReference type="SUPFAM" id="SSF50475">
    <property type="entry name" value="FMN-binding split barrel"/>
    <property type="match status" value="1"/>
</dbReference>
<keyword evidence="2" id="KW-1185">Reference proteome</keyword>
<protein>
    <submittedName>
        <fullName evidence="1">Uncharacterized protein</fullName>
    </submittedName>
</protein>
<reference evidence="1 2" key="1">
    <citation type="journal article" date="2013" name="Int. J. Syst. Evol. Microbiol.">
        <title>Celerinatantimonas yamalensis sp. nov., a cold-adapted diazotrophic bacterium from a cold permafrost brine.</title>
        <authorList>
            <person name="Shcherbakova V."/>
            <person name="Chuvilskaya N."/>
            <person name="Rivkina E."/>
            <person name="Demidov N."/>
            <person name="Uchaeva V."/>
            <person name="Suetin S."/>
            <person name="Suzina N."/>
            <person name="Gilichinsky D."/>
        </authorList>
    </citation>
    <scope>NUCLEOTIDE SEQUENCE [LARGE SCALE GENOMIC DNA]</scope>
    <source>
        <strain evidence="1 2">C7</strain>
    </source>
</reference>
<dbReference type="InterPro" id="IPR012349">
    <property type="entry name" value="Split_barrel_FMN-bd"/>
</dbReference>
<accession>A0ABW9G8A7</accession>
<organism evidence="1 2">
    <name type="scientific">Celerinatantimonas yamalensis</name>
    <dbReference type="NCBI Taxonomy" id="559956"/>
    <lineage>
        <taxon>Bacteria</taxon>
        <taxon>Pseudomonadati</taxon>
        <taxon>Pseudomonadota</taxon>
        <taxon>Gammaproteobacteria</taxon>
        <taxon>Celerinatantimonadaceae</taxon>
        <taxon>Celerinatantimonas</taxon>
    </lineage>
</organism>
<evidence type="ECO:0000313" key="2">
    <source>
        <dbReference type="Proteomes" id="UP001629953"/>
    </source>
</evidence>